<protein>
    <recommendedName>
        <fullName evidence="4 12">Ribosomal RNA small subunit methyltransferase E</fullName>
        <ecNumber evidence="3 12">2.1.1.193</ecNumber>
    </recommendedName>
</protein>
<dbReference type="InterPro" id="IPR006700">
    <property type="entry name" value="RsmE"/>
</dbReference>
<organism evidence="15 16">
    <name type="scientific">Spiroplasma apis B31</name>
    <dbReference type="NCBI Taxonomy" id="1276258"/>
    <lineage>
        <taxon>Bacteria</taxon>
        <taxon>Bacillati</taxon>
        <taxon>Mycoplasmatota</taxon>
        <taxon>Mollicutes</taxon>
        <taxon>Entomoplasmatales</taxon>
        <taxon>Spiroplasmataceae</taxon>
        <taxon>Spiroplasma</taxon>
    </lineage>
</organism>
<gene>
    <name evidence="15" type="primary">rsmE</name>
    <name evidence="15" type="ORF">SAPIS_v1c03940</name>
</gene>
<feature type="domain" description="Ribosomal RNA small subunit methyltransferase E methyltransferase" evidence="13">
    <location>
        <begin position="73"/>
        <end position="231"/>
    </location>
</feature>
<keyword evidence="9 12" id="KW-0949">S-adenosyl-L-methionine</keyword>
<dbReference type="PANTHER" id="PTHR30027">
    <property type="entry name" value="RIBOSOMAL RNA SMALL SUBUNIT METHYLTRANSFERASE E"/>
    <property type="match status" value="1"/>
</dbReference>
<dbReference type="PANTHER" id="PTHR30027:SF3">
    <property type="entry name" value="16S RRNA (URACIL(1498)-N(3))-METHYLTRANSFERASE"/>
    <property type="match status" value="1"/>
</dbReference>
<dbReference type="EMBL" id="CP006682">
    <property type="protein sequence ID" value="AHB36240.1"/>
    <property type="molecule type" value="Genomic_DNA"/>
</dbReference>
<dbReference type="InterPro" id="IPR029028">
    <property type="entry name" value="Alpha/beta_knot_MTases"/>
</dbReference>
<dbReference type="EC" id="2.1.1.193" evidence="3 12"/>
<evidence type="ECO:0000256" key="1">
    <source>
        <dbReference type="ARBA" id="ARBA00004496"/>
    </source>
</evidence>
<evidence type="ECO:0000256" key="5">
    <source>
        <dbReference type="ARBA" id="ARBA00022490"/>
    </source>
</evidence>
<evidence type="ECO:0000256" key="10">
    <source>
        <dbReference type="ARBA" id="ARBA00025699"/>
    </source>
</evidence>
<dbReference type="RefSeq" id="WP_023789174.1">
    <property type="nucleotide sequence ID" value="NC_022998.1"/>
</dbReference>
<feature type="domain" description="Ribosomal RNA small subunit methyltransferase E PUA-like" evidence="14">
    <location>
        <begin position="16"/>
        <end position="61"/>
    </location>
</feature>
<dbReference type="Proteomes" id="UP000018550">
    <property type="component" value="Chromosome"/>
</dbReference>
<comment type="similarity">
    <text evidence="2 12">Belongs to the RNA methyltransferase RsmE family.</text>
</comment>
<accession>V5RKA2</accession>
<dbReference type="AlphaFoldDB" id="V5RKA2"/>
<dbReference type="OrthoDB" id="9815641at2"/>
<dbReference type="STRING" id="1276258.SAPIS_v1c03940"/>
<dbReference type="InterPro" id="IPR046887">
    <property type="entry name" value="RsmE_PUA-like"/>
</dbReference>
<name>V5RKA2_SPIAP</name>
<dbReference type="Gene3D" id="3.40.1280.10">
    <property type="match status" value="1"/>
</dbReference>
<evidence type="ECO:0000256" key="2">
    <source>
        <dbReference type="ARBA" id="ARBA00005528"/>
    </source>
</evidence>
<sequence length="237" mass="27435">MHSFFLEEKFEDKFVIKGDDLHHLRNVVKLKTGEEIYCIFEEKKYLCEIFNVTQDECTAIIKKQLSAQKSLMTTNLIVGVIREQKWDLILQKATELGIDNIYPVIFSRNVVNIDPKKEEAKLSRWQNICVEAAKQSKRLTIPKIHSIIRDINKINNINSDLKLVAWEQENEKSFKQFLKTNWETINIIIGPEGGISENEISKLQQMNYKTVSLGDNILRAETAAIYALSAIVYEKND</sequence>
<dbReference type="PATRIC" id="fig|1276258.3.peg.392"/>
<keyword evidence="8 12" id="KW-0808">Transferase</keyword>
<evidence type="ECO:0000256" key="3">
    <source>
        <dbReference type="ARBA" id="ARBA00012328"/>
    </source>
</evidence>
<evidence type="ECO:0000256" key="8">
    <source>
        <dbReference type="ARBA" id="ARBA00022679"/>
    </source>
</evidence>
<evidence type="ECO:0000313" key="16">
    <source>
        <dbReference type="Proteomes" id="UP000018550"/>
    </source>
</evidence>
<evidence type="ECO:0000256" key="7">
    <source>
        <dbReference type="ARBA" id="ARBA00022603"/>
    </source>
</evidence>
<evidence type="ECO:0000256" key="12">
    <source>
        <dbReference type="PIRNR" id="PIRNR015601"/>
    </source>
</evidence>
<proteinExistence type="inferred from homology"/>
<evidence type="ECO:0000256" key="6">
    <source>
        <dbReference type="ARBA" id="ARBA00022552"/>
    </source>
</evidence>
<evidence type="ECO:0000256" key="9">
    <source>
        <dbReference type="ARBA" id="ARBA00022691"/>
    </source>
</evidence>
<comment type="subcellular location">
    <subcellularLocation>
        <location evidence="1 12">Cytoplasm</location>
    </subcellularLocation>
</comment>
<dbReference type="Gene3D" id="2.40.240.20">
    <property type="entry name" value="Hypothetical PUA domain-like, domain 1"/>
    <property type="match status" value="1"/>
</dbReference>
<dbReference type="Pfam" id="PF04452">
    <property type="entry name" value="Methyltrans_RNA"/>
    <property type="match status" value="1"/>
</dbReference>
<dbReference type="SUPFAM" id="SSF75217">
    <property type="entry name" value="alpha/beta knot"/>
    <property type="match status" value="1"/>
</dbReference>
<evidence type="ECO:0000259" key="13">
    <source>
        <dbReference type="Pfam" id="PF04452"/>
    </source>
</evidence>
<dbReference type="InterPro" id="IPR046886">
    <property type="entry name" value="RsmE_MTase_dom"/>
</dbReference>
<dbReference type="PIRSF" id="PIRSF015601">
    <property type="entry name" value="MTase_slr0722"/>
    <property type="match status" value="1"/>
</dbReference>
<dbReference type="CDD" id="cd18084">
    <property type="entry name" value="RsmE-like"/>
    <property type="match status" value="1"/>
</dbReference>
<evidence type="ECO:0000256" key="4">
    <source>
        <dbReference type="ARBA" id="ARBA00013673"/>
    </source>
</evidence>
<dbReference type="Pfam" id="PF20260">
    <property type="entry name" value="PUA_4"/>
    <property type="match status" value="1"/>
</dbReference>
<keyword evidence="5 12" id="KW-0963">Cytoplasm</keyword>
<dbReference type="GO" id="GO:0070475">
    <property type="term" value="P:rRNA base methylation"/>
    <property type="evidence" value="ECO:0007669"/>
    <property type="project" value="TreeGrafter"/>
</dbReference>
<dbReference type="InterPro" id="IPR015947">
    <property type="entry name" value="PUA-like_sf"/>
</dbReference>
<dbReference type="SUPFAM" id="SSF88697">
    <property type="entry name" value="PUA domain-like"/>
    <property type="match status" value="1"/>
</dbReference>
<evidence type="ECO:0000259" key="14">
    <source>
        <dbReference type="Pfam" id="PF20260"/>
    </source>
</evidence>
<evidence type="ECO:0000256" key="11">
    <source>
        <dbReference type="ARBA" id="ARBA00047944"/>
    </source>
</evidence>
<dbReference type="InterPro" id="IPR029026">
    <property type="entry name" value="tRNA_m1G_MTases_N"/>
</dbReference>
<dbReference type="KEGG" id="sapi:SAPIS_v1c03940"/>
<keyword evidence="16" id="KW-1185">Reference proteome</keyword>
<dbReference type="eggNOG" id="COG1385">
    <property type="taxonomic scope" value="Bacteria"/>
</dbReference>
<dbReference type="NCBIfam" id="TIGR00046">
    <property type="entry name" value="RsmE family RNA methyltransferase"/>
    <property type="match status" value="1"/>
</dbReference>
<dbReference type="HOGENOM" id="CLU_067442_3_0_14"/>
<comment type="catalytic activity">
    <reaction evidence="11 12">
        <text>uridine(1498) in 16S rRNA + S-adenosyl-L-methionine = N(3)-methyluridine(1498) in 16S rRNA + S-adenosyl-L-homocysteine + H(+)</text>
        <dbReference type="Rhea" id="RHEA:42920"/>
        <dbReference type="Rhea" id="RHEA-COMP:10283"/>
        <dbReference type="Rhea" id="RHEA-COMP:10284"/>
        <dbReference type="ChEBI" id="CHEBI:15378"/>
        <dbReference type="ChEBI" id="CHEBI:57856"/>
        <dbReference type="ChEBI" id="CHEBI:59789"/>
        <dbReference type="ChEBI" id="CHEBI:65315"/>
        <dbReference type="ChEBI" id="CHEBI:74502"/>
        <dbReference type="EC" id="2.1.1.193"/>
    </reaction>
</comment>
<dbReference type="GO" id="GO:0005737">
    <property type="term" value="C:cytoplasm"/>
    <property type="evidence" value="ECO:0007669"/>
    <property type="project" value="UniProtKB-SubCell"/>
</dbReference>
<dbReference type="GO" id="GO:0070042">
    <property type="term" value="F:rRNA (uridine-N3-)-methyltransferase activity"/>
    <property type="evidence" value="ECO:0007669"/>
    <property type="project" value="TreeGrafter"/>
</dbReference>
<reference evidence="15 16" key="1">
    <citation type="journal article" date="2014" name="Genome Announc.">
        <title>Complete Genome Sequence of Spiroplasma apis B31T (ATCC 33834), a Bacterium Associated with May Disease of Honeybees (Apis mellifera).</title>
        <authorList>
            <person name="Ku C."/>
            <person name="Lo W.S."/>
            <person name="Chen L.L."/>
            <person name="Kuo C.H."/>
        </authorList>
    </citation>
    <scope>NUCLEOTIDE SEQUENCE [LARGE SCALE GENOMIC DNA]</scope>
    <source>
        <strain evidence="15">B31</strain>
    </source>
</reference>
<keyword evidence="6 12" id="KW-0698">rRNA processing</keyword>
<keyword evidence="7 12" id="KW-0489">Methyltransferase</keyword>
<comment type="function">
    <text evidence="10 12">Specifically methylates the N3 position of the uracil ring of uridine 1498 (m3U1498) in 16S rRNA. Acts on the fully assembled 30S ribosomal subunit.</text>
</comment>
<evidence type="ECO:0000313" key="15">
    <source>
        <dbReference type="EMBL" id="AHB36240.1"/>
    </source>
</evidence>